<feature type="domain" description="Methyl-accepting transducer" evidence="8">
    <location>
        <begin position="284"/>
        <end position="520"/>
    </location>
</feature>
<proteinExistence type="inferred from homology"/>
<dbReference type="InterPro" id="IPR004089">
    <property type="entry name" value="MCPsignal_dom"/>
</dbReference>
<dbReference type="Pfam" id="PF00015">
    <property type="entry name" value="MCPsignal"/>
    <property type="match status" value="1"/>
</dbReference>
<keyword evidence="7" id="KW-1133">Transmembrane helix</keyword>
<dbReference type="AlphaFoldDB" id="A0A927CA06"/>
<dbReference type="SMART" id="SM00304">
    <property type="entry name" value="HAMP"/>
    <property type="match status" value="1"/>
</dbReference>
<comment type="similarity">
    <text evidence="5">Belongs to the methyl-accepting chemotaxis (MCP) protein family.</text>
</comment>
<dbReference type="SUPFAM" id="SSF58104">
    <property type="entry name" value="Methyl-accepting chemotaxis protein (MCP) signaling domain"/>
    <property type="match status" value="1"/>
</dbReference>
<keyword evidence="11" id="KW-1185">Reference proteome</keyword>
<dbReference type="Pfam" id="PF00672">
    <property type="entry name" value="HAMP"/>
    <property type="match status" value="1"/>
</dbReference>
<evidence type="ECO:0000256" key="2">
    <source>
        <dbReference type="ARBA" id="ARBA00022475"/>
    </source>
</evidence>
<comment type="subcellular location">
    <subcellularLocation>
        <location evidence="1">Cell membrane</location>
    </subcellularLocation>
</comment>
<name>A0A927CA06_9BACL</name>
<evidence type="ECO:0000256" key="7">
    <source>
        <dbReference type="SAM" id="Phobius"/>
    </source>
</evidence>
<dbReference type="RefSeq" id="WP_190926663.1">
    <property type="nucleotide sequence ID" value="NZ_JACXJA010000008.1"/>
</dbReference>
<dbReference type="PANTHER" id="PTHR32089:SF112">
    <property type="entry name" value="LYSOZYME-LIKE PROTEIN-RELATED"/>
    <property type="match status" value="1"/>
</dbReference>
<feature type="domain" description="HAMP" evidence="9">
    <location>
        <begin position="213"/>
        <end position="265"/>
    </location>
</feature>
<evidence type="ECO:0000259" key="8">
    <source>
        <dbReference type="PROSITE" id="PS50111"/>
    </source>
</evidence>
<dbReference type="Gene3D" id="1.10.287.950">
    <property type="entry name" value="Methyl-accepting chemotaxis protein"/>
    <property type="match status" value="1"/>
</dbReference>
<reference evidence="10" key="1">
    <citation type="submission" date="2020-09" db="EMBL/GenBank/DDBJ databases">
        <title>A novel bacterium of genus Paenibacillus, isolated from South China Sea.</title>
        <authorList>
            <person name="Huang H."/>
            <person name="Mo K."/>
            <person name="Hu Y."/>
        </authorList>
    </citation>
    <scope>NUCLEOTIDE SEQUENCE</scope>
    <source>
        <strain evidence="10">IB182363</strain>
    </source>
</reference>
<sequence>MKSLQTRIVLFFSVLMLIAGSVLSYTVYTSSAELIKKSLGDQAKTIAAQAAGKIDTAAFRAMRADSDAYKQLRLLLNDMKETNGLKYLYTMTVREQNGQMEYVYAVDGAPLDAKEDVSEFGQVEKEPYAELARAFTEKQEQVGELTNDDSYGATVTAYVPIIDPATGDMLGVVGADFDATAVYERLQENSRYMVWVTGVILLAAVLATWLLARILLGPLKRLTAASRLVQAGDLTVRVETSRSDEIGVLSRAFQQMVGELSAMIRSIRDNAVRLNEATVQLNDHTERTSESGRRMTQSIREVASGASVQVQRSAETAKSVEEVSDGVQRIAESSSVAAEASLIAADQARLGNTRAERAMEQMTFIAETSESNVEDMKRLEQRTAEIGQIVVAIADISSQTNLLALNAAIEAARAGEHGRGFAVVADQVRKLASQAEESSRHISQLVDTIAEETSRVAGSIRAGSKEVLDGLEAVRQADVAFRAILSEVERVAAQVQDVSAVSEEIAAGSEQVSAAIDEMAVISQEAAKHYRSAADYSETQQSSIEQLKRSTGSLQEMAAELNVTIRKFKV</sequence>
<accession>A0A927CA06</accession>
<dbReference type="PANTHER" id="PTHR32089">
    <property type="entry name" value="METHYL-ACCEPTING CHEMOTAXIS PROTEIN MCPB"/>
    <property type="match status" value="1"/>
</dbReference>
<comment type="caution">
    <text evidence="10">The sequence shown here is derived from an EMBL/GenBank/DDBJ whole genome shotgun (WGS) entry which is preliminary data.</text>
</comment>
<evidence type="ECO:0000256" key="3">
    <source>
        <dbReference type="ARBA" id="ARBA00023136"/>
    </source>
</evidence>
<dbReference type="CDD" id="cd06225">
    <property type="entry name" value="HAMP"/>
    <property type="match status" value="1"/>
</dbReference>
<keyword evidence="2" id="KW-1003">Cell membrane</keyword>
<evidence type="ECO:0000313" key="10">
    <source>
        <dbReference type="EMBL" id="MBD2862090.1"/>
    </source>
</evidence>
<protein>
    <submittedName>
        <fullName evidence="10">HAMP domain-containing protein</fullName>
    </submittedName>
</protein>
<evidence type="ECO:0000313" key="11">
    <source>
        <dbReference type="Proteomes" id="UP000639396"/>
    </source>
</evidence>
<dbReference type="PROSITE" id="PS50111">
    <property type="entry name" value="CHEMOTAXIS_TRANSDUC_2"/>
    <property type="match status" value="1"/>
</dbReference>
<keyword evidence="7" id="KW-0812">Transmembrane</keyword>
<evidence type="ECO:0000259" key="9">
    <source>
        <dbReference type="PROSITE" id="PS50885"/>
    </source>
</evidence>
<dbReference type="PROSITE" id="PS50885">
    <property type="entry name" value="HAMP"/>
    <property type="match status" value="1"/>
</dbReference>
<dbReference type="CDD" id="cd11386">
    <property type="entry name" value="MCP_signal"/>
    <property type="match status" value="1"/>
</dbReference>
<dbReference type="InterPro" id="IPR003660">
    <property type="entry name" value="HAMP_dom"/>
</dbReference>
<gene>
    <name evidence="10" type="ORF">IDH45_08860</name>
</gene>
<feature type="transmembrane region" description="Helical" evidence="7">
    <location>
        <begin position="192"/>
        <end position="212"/>
    </location>
</feature>
<evidence type="ECO:0000256" key="6">
    <source>
        <dbReference type="PROSITE-ProRule" id="PRU00284"/>
    </source>
</evidence>
<dbReference type="Gene3D" id="6.10.340.10">
    <property type="match status" value="1"/>
</dbReference>
<evidence type="ECO:0000256" key="5">
    <source>
        <dbReference type="ARBA" id="ARBA00029447"/>
    </source>
</evidence>
<keyword evidence="4 6" id="KW-0807">Transducer</keyword>
<dbReference type="GO" id="GO:0007165">
    <property type="term" value="P:signal transduction"/>
    <property type="evidence" value="ECO:0007669"/>
    <property type="project" value="UniProtKB-KW"/>
</dbReference>
<keyword evidence="3 7" id="KW-0472">Membrane</keyword>
<dbReference type="Proteomes" id="UP000639396">
    <property type="component" value="Unassembled WGS sequence"/>
</dbReference>
<organism evidence="10 11">
    <name type="scientific">Paenibacillus oceani</name>
    <dbReference type="NCBI Taxonomy" id="2772510"/>
    <lineage>
        <taxon>Bacteria</taxon>
        <taxon>Bacillati</taxon>
        <taxon>Bacillota</taxon>
        <taxon>Bacilli</taxon>
        <taxon>Bacillales</taxon>
        <taxon>Paenibacillaceae</taxon>
        <taxon>Paenibacillus</taxon>
    </lineage>
</organism>
<evidence type="ECO:0000256" key="1">
    <source>
        <dbReference type="ARBA" id="ARBA00004236"/>
    </source>
</evidence>
<evidence type="ECO:0000256" key="4">
    <source>
        <dbReference type="ARBA" id="ARBA00023224"/>
    </source>
</evidence>
<dbReference type="SMART" id="SM00283">
    <property type="entry name" value="MA"/>
    <property type="match status" value="1"/>
</dbReference>
<dbReference type="GO" id="GO:0005886">
    <property type="term" value="C:plasma membrane"/>
    <property type="evidence" value="ECO:0007669"/>
    <property type="project" value="UniProtKB-SubCell"/>
</dbReference>
<dbReference type="EMBL" id="JACXJA010000008">
    <property type="protein sequence ID" value="MBD2862090.1"/>
    <property type="molecule type" value="Genomic_DNA"/>
</dbReference>